<reference evidence="1" key="1">
    <citation type="submission" date="2016-07" db="EMBL/GenBank/DDBJ databases">
        <authorList>
            <person name="Bretaudeau A."/>
        </authorList>
    </citation>
    <scope>NUCLEOTIDE SEQUENCE</scope>
    <source>
        <strain evidence="1">Rice</strain>
        <tissue evidence="1">Whole body</tissue>
    </source>
</reference>
<dbReference type="AlphaFoldDB" id="A0A2H1X055"/>
<gene>
    <name evidence="1" type="ORF">SFRICE_029349</name>
</gene>
<sequence>MRNISNSFRYVLSFHLNACFMITSLRSMSRVAVIASGKFCTPHFAPDISILCYFVFFFEKTVGFLVSVSSSSSSARSGPLDIGLTNGTPPNSIFSSTHPTTTSHRISSLYLVGLHFTCLNAISDLEHVYPNVATRSSFA</sequence>
<protein>
    <submittedName>
        <fullName evidence="1">SFRICE_029349</fullName>
    </submittedName>
</protein>
<evidence type="ECO:0000313" key="1">
    <source>
        <dbReference type="EMBL" id="SOQ58705.1"/>
    </source>
</evidence>
<dbReference type="EMBL" id="ODYU01012412">
    <property type="protein sequence ID" value="SOQ58705.1"/>
    <property type="molecule type" value="Genomic_DNA"/>
</dbReference>
<accession>A0A2H1X055</accession>
<proteinExistence type="predicted"/>
<name>A0A2H1X055_SPOFR</name>
<organism evidence="1">
    <name type="scientific">Spodoptera frugiperda</name>
    <name type="common">Fall armyworm</name>
    <dbReference type="NCBI Taxonomy" id="7108"/>
    <lineage>
        <taxon>Eukaryota</taxon>
        <taxon>Metazoa</taxon>
        <taxon>Ecdysozoa</taxon>
        <taxon>Arthropoda</taxon>
        <taxon>Hexapoda</taxon>
        <taxon>Insecta</taxon>
        <taxon>Pterygota</taxon>
        <taxon>Neoptera</taxon>
        <taxon>Endopterygota</taxon>
        <taxon>Lepidoptera</taxon>
        <taxon>Glossata</taxon>
        <taxon>Ditrysia</taxon>
        <taxon>Noctuoidea</taxon>
        <taxon>Noctuidae</taxon>
        <taxon>Amphipyrinae</taxon>
        <taxon>Spodoptera</taxon>
    </lineage>
</organism>